<reference evidence="2 3" key="1">
    <citation type="submission" date="2024-02" db="EMBL/GenBank/DDBJ databases">
        <title>Chromosome-scale genome assembly of the rough periwinkle Littorina saxatilis.</title>
        <authorList>
            <person name="De Jode A."/>
            <person name="Faria R."/>
            <person name="Formenti G."/>
            <person name="Sims Y."/>
            <person name="Smith T.P."/>
            <person name="Tracey A."/>
            <person name="Wood J.M.D."/>
            <person name="Zagrodzka Z.B."/>
            <person name="Johannesson K."/>
            <person name="Butlin R.K."/>
            <person name="Leder E.H."/>
        </authorList>
    </citation>
    <scope>NUCLEOTIDE SEQUENCE [LARGE SCALE GENOMIC DNA]</scope>
    <source>
        <strain evidence="2">Snail1</strain>
        <tissue evidence="2">Muscle</tissue>
    </source>
</reference>
<feature type="transmembrane region" description="Helical" evidence="1">
    <location>
        <begin position="137"/>
        <end position="158"/>
    </location>
</feature>
<dbReference type="AlphaFoldDB" id="A0AAN9BWG4"/>
<dbReference type="GO" id="GO:0006506">
    <property type="term" value="P:GPI anchor biosynthetic process"/>
    <property type="evidence" value="ECO:0007669"/>
    <property type="project" value="InterPro"/>
</dbReference>
<keyword evidence="1" id="KW-0472">Membrane</keyword>
<evidence type="ECO:0000256" key="1">
    <source>
        <dbReference type="SAM" id="Phobius"/>
    </source>
</evidence>
<gene>
    <name evidence="2" type="ORF">V1264_012187</name>
</gene>
<keyword evidence="1" id="KW-0812">Transmembrane</keyword>
<name>A0AAN9BWG4_9CAEN</name>
<keyword evidence="1" id="KW-1133">Transmembrane helix</keyword>
<evidence type="ECO:0008006" key="4">
    <source>
        <dbReference type="Google" id="ProtNLM"/>
    </source>
</evidence>
<keyword evidence="3" id="KW-1185">Reference proteome</keyword>
<comment type="caution">
    <text evidence="2">The sequence shown here is derived from an EMBL/GenBank/DDBJ whole genome shotgun (WGS) entry which is preliminary data.</text>
</comment>
<dbReference type="Proteomes" id="UP001374579">
    <property type="component" value="Unassembled WGS sequence"/>
</dbReference>
<evidence type="ECO:0000313" key="2">
    <source>
        <dbReference type="EMBL" id="KAK7112797.1"/>
    </source>
</evidence>
<dbReference type="PANTHER" id="PTHR21329:SF3">
    <property type="entry name" value="PHOSPHATIDYLINOSITOL N-ACETYLGLUCOSAMINYLTRANSFERASE SUBUNIT Q"/>
    <property type="match status" value="1"/>
</dbReference>
<feature type="transmembrane region" description="Helical" evidence="1">
    <location>
        <begin position="179"/>
        <end position="199"/>
    </location>
</feature>
<feature type="transmembrane region" description="Helical" evidence="1">
    <location>
        <begin position="105"/>
        <end position="125"/>
    </location>
</feature>
<dbReference type="EMBL" id="JBAMIC010000002">
    <property type="protein sequence ID" value="KAK7112797.1"/>
    <property type="molecule type" value="Genomic_DNA"/>
</dbReference>
<feature type="transmembrane region" description="Helical" evidence="1">
    <location>
        <begin position="205"/>
        <end position="228"/>
    </location>
</feature>
<dbReference type="Pfam" id="PF05024">
    <property type="entry name" value="Gpi1"/>
    <property type="match status" value="1"/>
</dbReference>
<dbReference type="GO" id="GO:0005783">
    <property type="term" value="C:endoplasmic reticulum"/>
    <property type="evidence" value="ECO:0007669"/>
    <property type="project" value="TreeGrafter"/>
</dbReference>
<dbReference type="PANTHER" id="PTHR21329">
    <property type="entry name" value="PHOSPHATIDYLINOSITOL N-ACETYLGLUCOSAMINYLTRANSFERASE SUBUNIT Q-RELATED"/>
    <property type="match status" value="1"/>
</dbReference>
<sequence length="335" mass="38013">MKSACASPLKSSLVLFDTCGQQLLDSALGVAVMLFVVNTSCADNVATAVMHWADDTASYLNDLLHWLMGAPAGLKLNAQLTEYMGHFFIYHVYLWSGYLSVLRPVLGWVIWTAAVFGMLGISTQLCFMQDIVSMLTLHIYCFYVYAARLYSLQAYALSSFWRLFRGKKWNVLRLRVDSALYNIDQLCIGTLLFTVLLFLLPTTLLYYFVFMTLRLVVLSFHGLLTIAIESLNNIPVATFILRVFKSKSVAGDLLFAVVQGQENIEKDKCLKLSLQTTQLPMKTLYQAAVIHLKIEPENPEQNKYSWAELLQKLVSGHLVYPWVNPYDRDNKEKLS</sequence>
<dbReference type="GO" id="GO:0016020">
    <property type="term" value="C:membrane"/>
    <property type="evidence" value="ECO:0007669"/>
    <property type="project" value="InterPro"/>
</dbReference>
<proteinExistence type="predicted"/>
<protein>
    <recommendedName>
        <fullName evidence="4">Phosphatidylinositol N-acetylglucosaminyltransferase subunit Q</fullName>
    </recommendedName>
</protein>
<evidence type="ECO:0000313" key="3">
    <source>
        <dbReference type="Proteomes" id="UP001374579"/>
    </source>
</evidence>
<organism evidence="2 3">
    <name type="scientific">Littorina saxatilis</name>
    <dbReference type="NCBI Taxonomy" id="31220"/>
    <lineage>
        <taxon>Eukaryota</taxon>
        <taxon>Metazoa</taxon>
        <taxon>Spiralia</taxon>
        <taxon>Lophotrochozoa</taxon>
        <taxon>Mollusca</taxon>
        <taxon>Gastropoda</taxon>
        <taxon>Caenogastropoda</taxon>
        <taxon>Littorinimorpha</taxon>
        <taxon>Littorinoidea</taxon>
        <taxon>Littorinidae</taxon>
        <taxon>Littorina</taxon>
    </lineage>
</organism>
<accession>A0AAN9BWG4</accession>
<dbReference type="InterPro" id="IPR007720">
    <property type="entry name" value="PigQ/GPI1"/>
</dbReference>